<dbReference type="PROSITE" id="PS51257">
    <property type="entry name" value="PROKAR_LIPOPROTEIN"/>
    <property type="match status" value="1"/>
</dbReference>
<dbReference type="SUPFAM" id="SSF89392">
    <property type="entry name" value="Prokaryotic lipoproteins and lipoprotein localization factors"/>
    <property type="match status" value="1"/>
</dbReference>
<evidence type="ECO:0008006" key="4">
    <source>
        <dbReference type="Google" id="ProtNLM"/>
    </source>
</evidence>
<dbReference type="OrthoDB" id="3576195at2"/>
<dbReference type="RefSeq" id="WP_132423615.1">
    <property type="nucleotide sequence ID" value="NZ_SMFZ01000001.1"/>
</dbReference>
<dbReference type="AlphaFoldDB" id="A0A4R1HUM1"/>
<name>A0A4R1HUM1_PSEEN</name>
<comment type="caution">
    <text evidence="2">The sequence shown here is derived from an EMBL/GenBank/DDBJ whole genome shotgun (WGS) entry which is preliminary data.</text>
</comment>
<proteinExistence type="predicted"/>
<evidence type="ECO:0000313" key="2">
    <source>
        <dbReference type="EMBL" id="TCK26404.1"/>
    </source>
</evidence>
<accession>A0A4R1HUM1</accession>
<reference evidence="2 3" key="1">
    <citation type="submission" date="2019-03" db="EMBL/GenBank/DDBJ databases">
        <title>Sequencing the genomes of 1000 actinobacteria strains.</title>
        <authorList>
            <person name="Klenk H.-P."/>
        </authorList>
    </citation>
    <scope>NUCLEOTIDE SEQUENCE [LARGE SCALE GENOMIC DNA]</scope>
    <source>
        <strain evidence="2 3">DSM 44969</strain>
    </source>
</reference>
<gene>
    <name evidence="2" type="ORF">EV378_2239</name>
</gene>
<keyword evidence="1" id="KW-0732">Signal</keyword>
<feature type="chain" id="PRO_5020253109" description="Lipoprotein LprG" evidence="1">
    <location>
        <begin position="30"/>
        <end position="235"/>
    </location>
</feature>
<dbReference type="InterPro" id="IPR029046">
    <property type="entry name" value="LolA/LolB/LppX"/>
</dbReference>
<organism evidence="2 3">
    <name type="scientific">Pseudonocardia endophytica</name>
    <dbReference type="NCBI Taxonomy" id="401976"/>
    <lineage>
        <taxon>Bacteria</taxon>
        <taxon>Bacillati</taxon>
        <taxon>Actinomycetota</taxon>
        <taxon>Actinomycetes</taxon>
        <taxon>Pseudonocardiales</taxon>
        <taxon>Pseudonocardiaceae</taxon>
        <taxon>Pseudonocardia</taxon>
    </lineage>
</organism>
<feature type="signal peptide" evidence="1">
    <location>
        <begin position="1"/>
        <end position="29"/>
    </location>
</feature>
<sequence length="235" mass="22851">MNLARPAAALAAAACALLVLTGCTGTTPAASVATPSPATTASPDRVVGDALAATLSAGSARASIDAGTAAGAVTANGPLRFAPFAADLSATVQGRAVSVRTVDGSSWVEFGGRWQRVSSGLVPVDALTGALHAAPGLRDVVADGTEDLGGVPTTRYRGTADLEAAAAASADPATAAGLRSLAGLVTGRPAVEVWLGPDGRVAQLRVSPAGGSATGPVTLRLTDLGVPTDITPPSP</sequence>
<dbReference type="Proteomes" id="UP000295560">
    <property type="component" value="Unassembled WGS sequence"/>
</dbReference>
<dbReference type="Gene3D" id="2.50.20.20">
    <property type="match status" value="1"/>
</dbReference>
<evidence type="ECO:0000313" key="3">
    <source>
        <dbReference type="Proteomes" id="UP000295560"/>
    </source>
</evidence>
<evidence type="ECO:0000256" key="1">
    <source>
        <dbReference type="SAM" id="SignalP"/>
    </source>
</evidence>
<protein>
    <recommendedName>
        <fullName evidence="4">Lipoprotein LprG</fullName>
    </recommendedName>
</protein>
<keyword evidence="3" id="KW-1185">Reference proteome</keyword>
<dbReference type="EMBL" id="SMFZ01000001">
    <property type="protein sequence ID" value="TCK26404.1"/>
    <property type="molecule type" value="Genomic_DNA"/>
</dbReference>